<keyword evidence="1" id="KW-1185">Reference proteome</keyword>
<dbReference type="WBParaSite" id="PDA_v2.g2843.t1">
    <property type="protein sequence ID" value="PDA_v2.g2843.t1"/>
    <property type="gene ID" value="PDA_v2.g2843"/>
</dbReference>
<dbReference type="AlphaFoldDB" id="A0A914QA04"/>
<accession>A0A914QA04</accession>
<dbReference type="Proteomes" id="UP000887578">
    <property type="component" value="Unplaced"/>
</dbReference>
<sequence>MDSSKVLTHPPPSDFPSDILKWMKKKDKKPPTLLKLVKISKYFQSLRFFPVKAVQSFLGPLPWYITLNNERINLNSVEEMPNRLWITEKLSLLSPAYIIYEKLLSNLAFCEAKEMYFADQKITFKEYKILTAGKKVEYLRLTSTTLKYENGIDIYYEDFIKFLPKIKKFFF</sequence>
<organism evidence="1 2">
    <name type="scientific">Panagrolaimus davidi</name>
    <dbReference type="NCBI Taxonomy" id="227884"/>
    <lineage>
        <taxon>Eukaryota</taxon>
        <taxon>Metazoa</taxon>
        <taxon>Ecdysozoa</taxon>
        <taxon>Nematoda</taxon>
        <taxon>Chromadorea</taxon>
        <taxon>Rhabditida</taxon>
        <taxon>Tylenchina</taxon>
        <taxon>Panagrolaimomorpha</taxon>
        <taxon>Panagrolaimoidea</taxon>
        <taxon>Panagrolaimidae</taxon>
        <taxon>Panagrolaimus</taxon>
    </lineage>
</organism>
<evidence type="ECO:0000313" key="2">
    <source>
        <dbReference type="WBParaSite" id="PDA_v2.g2843.t1"/>
    </source>
</evidence>
<proteinExistence type="predicted"/>
<protein>
    <submittedName>
        <fullName evidence="2">Uncharacterized protein</fullName>
    </submittedName>
</protein>
<evidence type="ECO:0000313" key="1">
    <source>
        <dbReference type="Proteomes" id="UP000887578"/>
    </source>
</evidence>
<reference evidence="2" key="1">
    <citation type="submission" date="2022-11" db="UniProtKB">
        <authorList>
            <consortium name="WormBaseParasite"/>
        </authorList>
    </citation>
    <scope>IDENTIFICATION</scope>
</reference>
<name>A0A914QA04_9BILA</name>